<proteinExistence type="predicted"/>
<evidence type="ECO:0000313" key="3">
    <source>
        <dbReference type="EMBL" id="PWN17651.1"/>
    </source>
</evidence>
<protein>
    <submittedName>
        <fullName evidence="3">Uncharacterized protein</fullName>
    </submittedName>
</protein>
<evidence type="ECO:0000256" key="1">
    <source>
        <dbReference type="SAM" id="MobiDB-lite"/>
    </source>
</evidence>
<keyword evidence="4" id="KW-1185">Reference proteome</keyword>
<accession>A0A316TZ93</accession>
<keyword evidence="2" id="KW-0812">Transmembrane</keyword>
<dbReference type="AlphaFoldDB" id="A0A316TZ93"/>
<feature type="region of interest" description="Disordered" evidence="1">
    <location>
        <begin position="1"/>
        <end position="46"/>
    </location>
</feature>
<dbReference type="RefSeq" id="XP_025344811.1">
    <property type="nucleotide sequence ID" value="XM_025489227.1"/>
</dbReference>
<dbReference type="GeneID" id="37010961"/>
<evidence type="ECO:0000313" key="4">
    <source>
        <dbReference type="Proteomes" id="UP000245942"/>
    </source>
</evidence>
<feature type="compositionally biased region" description="Basic residues" evidence="1">
    <location>
        <begin position="34"/>
        <end position="46"/>
    </location>
</feature>
<gene>
    <name evidence="3" type="ORF">BCV69DRAFT_131300</name>
</gene>
<dbReference type="EMBL" id="KZ819344">
    <property type="protein sequence ID" value="PWN17651.1"/>
    <property type="molecule type" value="Genomic_DNA"/>
</dbReference>
<name>A0A316TZ93_9BASI</name>
<organism evidence="3 4">
    <name type="scientific">Pseudomicrostroma glucosiphilum</name>
    <dbReference type="NCBI Taxonomy" id="1684307"/>
    <lineage>
        <taxon>Eukaryota</taxon>
        <taxon>Fungi</taxon>
        <taxon>Dikarya</taxon>
        <taxon>Basidiomycota</taxon>
        <taxon>Ustilaginomycotina</taxon>
        <taxon>Exobasidiomycetes</taxon>
        <taxon>Microstromatales</taxon>
        <taxon>Microstromatales incertae sedis</taxon>
        <taxon>Pseudomicrostroma</taxon>
    </lineage>
</organism>
<sequence>MIGSRLSAPRLTSPEVASPAQAISSGEKLQPRLPGRRIRHSSARGKAHRTTALTALSLCEENMLNHTRGNKKRRATTTRQEARRPFRTYFSCLFTIAPVQATATVILDALIFLRPEKHFCLLRRSCLARPLSTNIVDRSTSSPWHKLASRT</sequence>
<evidence type="ECO:0000256" key="2">
    <source>
        <dbReference type="SAM" id="Phobius"/>
    </source>
</evidence>
<keyword evidence="2" id="KW-1133">Transmembrane helix</keyword>
<dbReference type="Proteomes" id="UP000245942">
    <property type="component" value="Unassembled WGS sequence"/>
</dbReference>
<feature type="transmembrane region" description="Helical" evidence="2">
    <location>
        <begin position="89"/>
        <end position="113"/>
    </location>
</feature>
<keyword evidence="2" id="KW-0472">Membrane</keyword>
<reference evidence="3 4" key="1">
    <citation type="journal article" date="2018" name="Mol. Biol. Evol.">
        <title>Broad Genomic Sampling Reveals a Smut Pathogenic Ancestry of the Fungal Clade Ustilaginomycotina.</title>
        <authorList>
            <person name="Kijpornyongpan T."/>
            <person name="Mondo S.J."/>
            <person name="Barry K."/>
            <person name="Sandor L."/>
            <person name="Lee J."/>
            <person name="Lipzen A."/>
            <person name="Pangilinan J."/>
            <person name="LaButti K."/>
            <person name="Hainaut M."/>
            <person name="Henrissat B."/>
            <person name="Grigoriev I.V."/>
            <person name="Spatafora J.W."/>
            <person name="Aime M.C."/>
        </authorList>
    </citation>
    <scope>NUCLEOTIDE SEQUENCE [LARGE SCALE GENOMIC DNA]</scope>
    <source>
        <strain evidence="3 4">MCA 4718</strain>
    </source>
</reference>